<dbReference type="AlphaFoldDB" id="A0A3N4KSA9"/>
<dbReference type="OrthoDB" id="5381906at2759"/>
<evidence type="ECO:0000313" key="3">
    <source>
        <dbReference type="Proteomes" id="UP000277580"/>
    </source>
</evidence>
<organism evidence="2 3">
    <name type="scientific">Morchella conica CCBAS932</name>
    <dbReference type="NCBI Taxonomy" id="1392247"/>
    <lineage>
        <taxon>Eukaryota</taxon>
        <taxon>Fungi</taxon>
        <taxon>Dikarya</taxon>
        <taxon>Ascomycota</taxon>
        <taxon>Pezizomycotina</taxon>
        <taxon>Pezizomycetes</taxon>
        <taxon>Pezizales</taxon>
        <taxon>Morchellaceae</taxon>
        <taxon>Morchella</taxon>
    </lineage>
</organism>
<feature type="region of interest" description="Disordered" evidence="1">
    <location>
        <begin position="222"/>
        <end position="256"/>
    </location>
</feature>
<evidence type="ECO:0000256" key="1">
    <source>
        <dbReference type="SAM" id="MobiDB-lite"/>
    </source>
</evidence>
<evidence type="ECO:0000313" key="2">
    <source>
        <dbReference type="EMBL" id="RPB12398.1"/>
    </source>
</evidence>
<protein>
    <submittedName>
        <fullName evidence="2">Uncharacterized protein</fullName>
    </submittedName>
</protein>
<gene>
    <name evidence="2" type="ORF">P167DRAFT_588496</name>
</gene>
<feature type="region of interest" description="Disordered" evidence="1">
    <location>
        <begin position="378"/>
        <end position="432"/>
    </location>
</feature>
<dbReference type="EMBL" id="ML119129">
    <property type="protein sequence ID" value="RPB12398.1"/>
    <property type="molecule type" value="Genomic_DNA"/>
</dbReference>
<feature type="compositionally biased region" description="Polar residues" evidence="1">
    <location>
        <begin position="228"/>
        <end position="254"/>
    </location>
</feature>
<reference evidence="2 3" key="1">
    <citation type="journal article" date="2018" name="Nat. Ecol. Evol.">
        <title>Pezizomycetes genomes reveal the molecular basis of ectomycorrhizal truffle lifestyle.</title>
        <authorList>
            <person name="Murat C."/>
            <person name="Payen T."/>
            <person name="Noel B."/>
            <person name="Kuo A."/>
            <person name="Morin E."/>
            <person name="Chen J."/>
            <person name="Kohler A."/>
            <person name="Krizsan K."/>
            <person name="Balestrini R."/>
            <person name="Da Silva C."/>
            <person name="Montanini B."/>
            <person name="Hainaut M."/>
            <person name="Levati E."/>
            <person name="Barry K.W."/>
            <person name="Belfiori B."/>
            <person name="Cichocki N."/>
            <person name="Clum A."/>
            <person name="Dockter R.B."/>
            <person name="Fauchery L."/>
            <person name="Guy J."/>
            <person name="Iotti M."/>
            <person name="Le Tacon F."/>
            <person name="Lindquist E.A."/>
            <person name="Lipzen A."/>
            <person name="Malagnac F."/>
            <person name="Mello A."/>
            <person name="Molinier V."/>
            <person name="Miyauchi S."/>
            <person name="Poulain J."/>
            <person name="Riccioni C."/>
            <person name="Rubini A."/>
            <person name="Sitrit Y."/>
            <person name="Splivallo R."/>
            <person name="Traeger S."/>
            <person name="Wang M."/>
            <person name="Zifcakova L."/>
            <person name="Wipf D."/>
            <person name="Zambonelli A."/>
            <person name="Paolocci F."/>
            <person name="Nowrousian M."/>
            <person name="Ottonello S."/>
            <person name="Baldrian P."/>
            <person name="Spatafora J.W."/>
            <person name="Henrissat B."/>
            <person name="Nagy L.G."/>
            <person name="Aury J.M."/>
            <person name="Wincker P."/>
            <person name="Grigoriev I.V."/>
            <person name="Bonfante P."/>
            <person name="Martin F.M."/>
        </authorList>
    </citation>
    <scope>NUCLEOTIDE SEQUENCE [LARGE SCALE GENOMIC DNA]</scope>
    <source>
        <strain evidence="2 3">CCBAS932</strain>
    </source>
</reference>
<keyword evidence="3" id="KW-1185">Reference proteome</keyword>
<dbReference type="Proteomes" id="UP000277580">
    <property type="component" value="Unassembled WGS sequence"/>
</dbReference>
<sequence>MRCPTSTSSRCSSPLFPMRVSPIAKEIFSRAEVIKQRLKVMSQPSYQPVEIPDPRFSYRDLAPCWQEPLETIEEIPALESDSTAGDSLPEINKLIQRTLVKVSPQRPATVLRPEVYLHMAAKVQMIVKDFSVKEALEIVAVLNAGTFVVDKRGVTDVCEKIKSICFDNDVLLRITGVDVDTQVFEMRVIETKLSAVPKVKTPPRQIFHCHFSEQGSIWDQLEQEQKTDSSQTPEVQTFTPVVSSHPQRPRMTTRSTRKFSVADYGSPFFGTTRERRTCYNEFIPLDRWSAAATYDFKRKFHPTGFGRSRAKLNTLSRSPDSDENPFLATTSKALQKRRLQFFGVEARVDDEGKTSFVDSTKPVSTWIDVKTASRIPRPLGGFPRSFSAPPASEGRTPAYQAERQPARQLECRGERPRQQQGEPVNPIFISPE</sequence>
<dbReference type="InParanoid" id="A0A3N4KSA9"/>
<accession>A0A3N4KSA9</accession>
<name>A0A3N4KSA9_9PEZI</name>
<proteinExistence type="predicted"/>